<evidence type="ECO:0000256" key="1">
    <source>
        <dbReference type="ARBA" id="ARBA00003069"/>
    </source>
</evidence>
<evidence type="ECO:0000256" key="3">
    <source>
        <dbReference type="ARBA" id="ARBA00011356"/>
    </source>
</evidence>
<evidence type="ECO:0000256" key="4">
    <source>
        <dbReference type="ARBA" id="ARBA00022723"/>
    </source>
</evidence>
<gene>
    <name evidence="12" type="ORF">PHAECO_LOCUS8150</name>
</gene>
<dbReference type="GO" id="GO:0001664">
    <property type="term" value="F:G protein-coupled receptor binding"/>
    <property type="evidence" value="ECO:0007669"/>
    <property type="project" value="TreeGrafter"/>
</dbReference>
<dbReference type="GO" id="GO:0031683">
    <property type="term" value="F:G-protein beta/gamma-subunit complex binding"/>
    <property type="evidence" value="ECO:0007669"/>
    <property type="project" value="UniProtKB-UniRule"/>
</dbReference>
<feature type="binding site" evidence="9">
    <location>
        <begin position="268"/>
        <end position="271"/>
    </location>
    <ligand>
        <name>GTP</name>
        <dbReference type="ChEBI" id="CHEBI:37565"/>
    </ligand>
</feature>
<evidence type="ECO:0000256" key="2">
    <source>
        <dbReference type="ARBA" id="ARBA00007172"/>
    </source>
</evidence>
<feature type="binding site" evidence="9">
    <location>
        <begin position="166"/>
        <end position="172"/>
    </location>
    <ligand>
        <name>GTP</name>
        <dbReference type="ChEBI" id="CHEBI:37565"/>
    </ligand>
</feature>
<evidence type="ECO:0000256" key="8">
    <source>
        <dbReference type="ARBA" id="ARBA00023224"/>
    </source>
</evidence>
<evidence type="ECO:0000256" key="11">
    <source>
        <dbReference type="RuleBase" id="RU369121"/>
    </source>
</evidence>
<comment type="function">
    <text evidence="1">Guanine nucleotide-binding proteins (G proteins) are involved as modulators or transducers in various transmembrane signaling systems.</text>
</comment>
<dbReference type="GO" id="GO:0005737">
    <property type="term" value="C:cytoplasm"/>
    <property type="evidence" value="ECO:0007669"/>
    <property type="project" value="TreeGrafter"/>
</dbReference>
<reference evidence="12" key="1">
    <citation type="submission" date="2022-01" db="EMBL/GenBank/DDBJ databases">
        <authorList>
            <person name="King R."/>
        </authorList>
    </citation>
    <scope>NUCLEOTIDE SEQUENCE</scope>
</reference>
<dbReference type="PRINTS" id="PR00318">
    <property type="entry name" value="GPROTEINA"/>
</dbReference>
<sequence>MGCKSKKKEDKDHELYSKKFMGTQKLLLLGTGESGKSTIIKQMKILHVNGFSESEKKEKIPNIRQNIRESIYDILSHMNTINPPEQLEKEESKTAVEYILQLGPKEPIEYTDEYFDQVDIAWRDEGVKKTFRRSNEYQLIDSAEYFLDRLHIIRKTDYIPTVEDILYCRVKTVSISKIEFEVQVPKSFGGGMAEFWMYDVGGQRGERKKWIKIFSGIETILFLIAASDFDLTLREDNKINRLQESFNLFEDIYWNQFVRDAGLIVFLNKQDVLKRKIQQGGNMTEYFPEYSDYVPKESCENEYDKAKLFMKHKIEEISAKNPVTIENIGLVPGSNILETVSARTVYTHFTIATDTRNIRTVFDSVHQNILQKNIRSLY</sequence>
<comment type="function">
    <text evidence="11">Guanine nucleotide-binding proteins (G proteins) function as transducers in numerous signaling pathways controlled by G protein-coupled receptors (GPCRs).</text>
</comment>
<dbReference type="FunFam" id="1.10.400.10:FF:000010">
    <property type="entry name" value="Guanine nucleotide-binding protein alpha-13 subunit"/>
    <property type="match status" value="1"/>
</dbReference>
<keyword evidence="4 10" id="KW-0479">Metal-binding</keyword>
<keyword evidence="13" id="KW-1185">Reference proteome</keyword>
<accession>A0A9P0DUH1</accession>
<dbReference type="Gene3D" id="3.40.50.300">
    <property type="entry name" value="P-loop containing nucleotide triphosphate hydrolases"/>
    <property type="match status" value="1"/>
</dbReference>
<protein>
    <recommendedName>
        <fullName evidence="11">Guanine nucleotide-binding protein G(s) subunit alpha</fullName>
    </recommendedName>
    <alternativeName>
        <fullName evidence="11">Adenylate cyclase-stimulating G alpha protein</fullName>
    </alternativeName>
</protein>
<dbReference type="FunFam" id="3.40.50.300:FF:000720">
    <property type="entry name" value="Guanine nucleotide-binding protein G(k) subunit alpha"/>
    <property type="match status" value="1"/>
</dbReference>
<dbReference type="AlphaFoldDB" id="A0A9P0DUH1"/>
<dbReference type="InterPro" id="IPR011025">
    <property type="entry name" value="GproteinA_insert"/>
</dbReference>
<evidence type="ECO:0000313" key="13">
    <source>
        <dbReference type="Proteomes" id="UP001153737"/>
    </source>
</evidence>
<dbReference type="InterPro" id="IPR001019">
    <property type="entry name" value="Gprotein_alpha_su"/>
</dbReference>
<dbReference type="EMBL" id="OU896710">
    <property type="protein sequence ID" value="CAH1163335.1"/>
    <property type="molecule type" value="Genomic_DNA"/>
</dbReference>
<keyword evidence="8 11" id="KW-0807">Transducer</keyword>
<evidence type="ECO:0000313" key="12">
    <source>
        <dbReference type="EMBL" id="CAH1163335.1"/>
    </source>
</evidence>
<dbReference type="OrthoDB" id="6782034at2759"/>
<evidence type="ECO:0000256" key="7">
    <source>
        <dbReference type="ARBA" id="ARBA00023134"/>
    </source>
</evidence>
<dbReference type="Proteomes" id="UP001153737">
    <property type="component" value="Chromosome 4"/>
</dbReference>
<dbReference type="InterPro" id="IPR000367">
    <property type="entry name" value="Gprotein_alpha_S"/>
</dbReference>
<dbReference type="GO" id="GO:0007606">
    <property type="term" value="P:sensory perception of chemical stimulus"/>
    <property type="evidence" value="ECO:0007669"/>
    <property type="project" value="TreeGrafter"/>
</dbReference>
<dbReference type="GO" id="GO:0007191">
    <property type="term" value="P:adenylate cyclase-activating dopamine receptor signaling pathway"/>
    <property type="evidence" value="ECO:0007669"/>
    <property type="project" value="TreeGrafter"/>
</dbReference>
<keyword evidence="5 9" id="KW-0547">Nucleotide-binding</keyword>
<keyword evidence="11" id="KW-0472">Membrane</keyword>
<dbReference type="InterPro" id="IPR027417">
    <property type="entry name" value="P-loop_NTPase"/>
</dbReference>
<dbReference type="Gene3D" id="1.10.400.10">
    <property type="entry name" value="GI Alpha 1, domain 2-like"/>
    <property type="match status" value="1"/>
</dbReference>
<feature type="binding site" evidence="9">
    <location>
        <begin position="199"/>
        <end position="203"/>
    </location>
    <ligand>
        <name>GTP</name>
        <dbReference type="ChEBI" id="CHEBI:37565"/>
    </ligand>
</feature>
<keyword evidence="7 9" id="KW-0342">GTP-binding</keyword>
<dbReference type="GO" id="GO:0046872">
    <property type="term" value="F:metal ion binding"/>
    <property type="evidence" value="ECO:0007669"/>
    <property type="project" value="UniProtKB-UniRule"/>
</dbReference>
<keyword evidence="11" id="KW-1003">Cell membrane</keyword>
<dbReference type="PANTHER" id="PTHR10218:SF367">
    <property type="entry name" value="GUANINE NUCLEOTIDE-BINDING PROTEIN G(F) SUBUNIT ALPHA"/>
    <property type="match status" value="1"/>
</dbReference>
<name>A0A9P0DUH1_PHACE</name>
<feature type="binding site" evidence="10">
    <location>
        <position position="172"/>
    </location>
    <ligand>
        <name>Mg(2+)</name>
        <dbReference type="ChEBI" id="CHEBI:18420"/>
    </ligand>
</feature>
<comment type="subunit">
    <text evidence="3 11">G proteins are composed of 3 units; alpha, beta and gamma. The alpha chain contains the guanine nucleotide binding site.</text>
</comment>
<evidence type="ECO:0000256" key="6">
    <source>
        <dbReference type="ARBA" id="ARBA00022842"/>
    </source>
</evidence>
<dbReference type="GO" id="GO:0005834">
    <property type="term" value="C:heterotrimeric G-protein complex"/>
    <property type="evidence" value="ECO:0007669"/>
    <property type="project" value="UniProtKB-UniRule"/>
</dbReference>
<dbReference type="PROSITE" id="PS51882">
    <property type="entry name" value="G_ALPHA"/>
    <property type="match status" value="1"/>
</dbReference>
<dbReference type="Pfam" id="PF00503">
    <property type="entry name" value="G-alpha"/>
    <property type="match status" value="1"/>
</dbReference>
<comment type="subcellular location">
    <subcellularLocation>
        <location evidence="11">Cell membrane</location>
    </subcellularLocation>
</comment>
<proteinExistence type="inferred from homology"/>
<dbReference type="SUPFAM" id="SSF47895">
    <property type="entry name" value="Transducin (alpha subunit), insertion domain"/>
    <property type="match status" value="1"/>
</dbReference>
<evidence type="ECO:0000256" key="10">
    <source>
        <dbReference type="PIRSR" id="PIRSR601019-2"/>
    </source>
</evidence>
<keyword evidence="6 10" id="KW-0460">Magnesium</keyword>
<dbReference type="SUPFAM" id="SSF52540">
    <property type="entry name" value="P-loop containing nucleoside triphosphate hydrolases"/>
    <property type="match status" value="1"/>
</dbReference>
<dbReference type="CDD" id="cd00066">
    <property type="entry name" value="G-alpha"/>
    <property type="match status" value="1"/>
</dbReference>
<dbReference type="SMART" id="SM00275">
    <property type="entry name" value="G_alpha"/>
    <property type="match status" value="1"/>
</dbReference>
<dbReference type="GO" id="GO:0003924">
    <property type="term" value="F:GTPase activity"/>
    <property type="evidence" value="ECO:0007669"/>
    <property type="project" value="UniProtKB-UniRule"/>
</dbReference>
<dbReference type="GO" id="GO:0005525">
    <property type="term" value="F:GTP binding"/>
    <property type="evidence" value="ECO:0007669"/>
    <property type="project" value="UniProtKB-UniRule"/>
</dbReference>
<reference evidence="12" key="2">
    <citation type="submission" date="2022-10" db="EMBL/GenBank/DDBJ databases">
        <authorList>
            <consortium name="ENA_rothamsted_submissions"/>
            <consortium name="culmorum"/>
            <person name="King R."/>
        </authorList>
    </citation>
    <scope>NUCLEOTIDE SEQUENCE</scope>
</reference>
<feature type="binding site" evidence="9">
    <location>
        <begin position="141"/>
        <end position="142"/>
    </location>
    <ligand>
        <name>GTP</name>
        <dbReference type="ChEBI" id="CHEBI:37565"/>
    </ligand>
</feature>
<dbReference type="PANTHER" id="PTHR10218">
    <property type="entry name" value="GTP-BINDING PROTEIN ALPHA SUBUNIT"/>
    <property type="match status" value="1"/>
</dbReference>
<comment type="similarity">
    <text evidence="2 11">Belongs to the G-alpha family. G(s) subfamily.</text>
</comment>
<evidence type="ECO:0000256" key="5">
    <source>
        <dbReference type="ARBA" id="ARBA00022741"/>
    </source>
</evidence>
<feature type="binding site" evidence="10">
    <location>
        <position position="37"/>
    </location>
    <ligand>
        <name>Mg(2+)</name>
        <dbReference type="ChEBI" id="CHEBI:18420"/>
    </ligand>
</feature>
<feature type="binding site" evidence="9">
    <location>
        <position position="352"/>
    </location>
    <ligand>
        <name>GTP</name>
        <dbReference type="ChEBI" id="CHEBI:37565"/>
    </ligand>
</feature>
<evidence type="ECO:0000256" key="9">
    <source>
        <dbReference type="PIRSR" id="PIRSR601019-1"/>
    </source>
</evidence>
<organism evidence="12 13">
    <name type="scientific">Phaedon cochleariae</name>
    <name type="common">Mustard beetle</name>
    <dbReference type="NCBI Taxonomy" id="80249"/>
    <lineage>
        <taxon>Eukaryota</taxon>
        <taxon>Metazoa</taxon>
        <taxon>Ecdysozoa</taxon>
        <taxon>Arthropoda</taxon>
        <taxon>Hexapoda</taxon>
        <taxon>Insecta</taxon>
        <taxon>Pterygota</taxon>
        <taxon>Neoptera</taxon>
        <taxon>Endopterygota</taxon>
        <taxon>Coleoptera</taxon>
        <taxon>Polyphaga</taxon>
        <taxon>Cucujiformia</taxon>
        <taxon>Chrysomeloidea</taxon>
        <taxon>Chrysomelidae</taxon>
        <taxon>Chrysomelinae</taxon>
        <taxon>Chrysomelini</taxon>
        <taxon>Phaedon</taxon>
    </lineage>
</organism>
<feature type="binding site" evidence="9">
    <location>
        <begin position="33"/>
        <end position="38"/>
    </location>
    <ligand>
        <name>GTP</name>
        <dbReference type="ChEBI" id="CHEBI:37565"/>
    </ligand>
</feature>
<dbReference type="PRINTS" id="PR00443">
    <property type="entry name" value="GPROTEINAS"/>
</dbReference>